<dbReference type="RefSeq" id="WP_172961168.1">
    <property type="nucleotide sequence ID" value="NZ_AP018827.1"/>
</dbReference>
<reference evidence="4" key="2">
    <citation type="journal article" date="2017" name="Plant Physiol. Biochem.">
        <title>Differential oxidative and antioxidative response of duckweed Lemna minor toward plant growth promoting/inhibiting bacteria.</title>
        <authorList>
            <person name="Ishizawa H."/>
            <person name="Kuroda M."/>
            <person name="Morikawa M."/>
            <person name="Ike M."/>
        </authorList>
    </citation>
    <scope>NUCLEOTIDE SEQUENCE [LARGE SCALE GENOMIC DNA]</scope>
    <source>
        <strain evidence="4">M6</strain>
    </source>
</reference>
<organism evidence="3 4">
    <name type="scientific">Asticcacaulis excentricus</name>
    <dbReference type="NCBI Taxonomy" id="78587"/>
    <lineage>
        <taxon>Bacteria</taxon>
        <taxon>Pseudomonadati</taxon>
        <taxon>Pseudomonadota</taxon>
        <taxon>Alphaproteobacteria</taxon>
        <taxon>Caulobacterales</taxon>
        <taxon>Caulobacteraceae</taxon>
        <taxon>Asticcacaulis</taxon>
    </lineage>
</organism>
<dbReference type="GO" id="GO:0004364">
    <property type="term" value="F:glutathione transferase activity"/>
    <property type="evidence" value="ECO:0007669"/>
    <property type="project" value="UniProtKB-EC"/>
</dbReference>
<dbReference type="SUPFAM" id="SSF55961">
    <property type="entry name" value="Bet v1-like"/>
    <property type="match status" value="2"/>
</dbReference>
<proteinExistence type="inferred from homology"/>
<gene>
    <name evidence="3" type="ORF">EM6_1683</name>
</gene>
<evidence type="ECO:0000313" key="4">
    <source>
        <dbReference type="Proteomes" id="UP000278756"/>
    </source>
</evidence>
<reference evidence="4" key="1">
    <citation type="journal article" date="2017" name="Biotechnol. Biofuels">
        <title>Evaluation of environmental bacterial communities as a factor affecting the growth of duckweed Lemna minor.</title>
        <authorList>
            <person name="Ishizawa H."/>
            <person name="Kuroda M."/>
            <person name="Morikawa M."/>
            <person name="Ike M."/>
        </authorList>
    </citation>
    <scope>NUCLEOTIDE SEQUENCE [LARGE SCALE GENOMIC DNA]</scope>
    <source>
        <strain evidence="4">M6</strain>
    </source>
</reference>
<comment type="similarity">
    <text evidence="1">Belongs to the AHA1 family.</text>
</comment>
<sequence>MTAHDHPAPRPSALLSDFEVTFPSEIDIVMFRTFKAPRALVWEMWTKPEHVRQWWGPHGFHNDTCEMDVCPGGRFRLGMAAPDGTPCPCEGTFVEVVAPERLVYEGMPHVHPCGSGLPPESRVTITFKEEGEGTRLTLHARLLSTERKDAAIEQGFAVGWADAFERMETLMSEQPAGFEIVTSHRYAASPEALFARFADPQHLKQWWGPDGFTNSIPVFEFREGGEFRIIMHGPDGRDHDNHKRFVEIVENQRIVFDHLQPTHQFRMTVEYVADGDHTDMIWRMDFAPSEQEELLKTFIPQANEQNFLRLETYLQAHKS</sequence>
<feature type="domain" description="Activator of Hsp90 ATPase homologue 1/2-like C-terminal" evidence="2">
    <location>
        <begin position="188"/>
        <end position="310"/>
    </location>
</feature>
<feature type="domain" description="Activator of Hsp90 ATPase homologue 1/2-like C-terminal" evidence="2">
    <location>
        <begin position="35"/>
        <end position="171"/>
    </location>
</feature>
<dbReference type="Gene3D" id="3.30.530.20">
    <property type="match status" value="2"/>
</dbReference>
<evidence type="ECO:0000259" key="2">
    <source>
        <dbReference type="Pfam" id="PF08327"/>
    </source>
</evidence>
<dbReference type="CDD" id="cd08894">
    <property type="entry name" value="SRPBCC_CalC_Aha1-like_1"/>
    <property type="match status" value="1"/>
</dbReference>
<dbReference type="Pfam" id="PF08327">
    <property type="entry name" value="AHSA1"/>
    <property type="match status" value="2"/>
</dbReference>
<dbReference type="AlphaFoldDB" id="A0A3G9G9N9"/>
<protein>
    <submittedName>
        <fullName evidence="3">Probable glutathione S-transferase-related transmembrane protein</fullName>
        <ecNumber evidence="3">2.5.1.18</ecNumber>
    </submittedName>
</protein>
<dbReference type="InterPro" id="IPR013538">
    <property type="entry name" value="ASHA1/2-like_C"/>
</dbReference>
<evidence type="ECO:0000313" key="3">
    <source>
        <dbReference type="EMBL" id="BBF81088.1"/>
    </source>
</evidence>
<evidence type="ECO:0000256" key="1">
    <source>
        <dbReference type="ARBA" id="ARBA00006817"/>
    </source>
</evidence>
<dbReference type="Proteomes" id="UP000278756">
    <property type="component" value="Chromosome 1"/>
</dbReference>
<name>A0A3G9G9N9_9CAUL</name>
<dbReference type="EMBL" id="AP018827">
    <property type="protein sequence ID" value="BBF81088.1"/>
    <property type="molecule type" value="Genomic_DNA"/>
</dbReference>
<accession>A0A3G9G9N9</accession>
<keyword evidence="3" id="KW-0808">Transferase</keyword>
<keyword evidence="3" id="KW-0812">Transmembrane</keyword>
<dbReference type="EC" id="2.5.1.18" evidence="3"/>
<dbReference type="InterPro" id="IPR023393">
    <property type="entry name" value="START-like_dom_sf"/>
</dbReference>
<keyword evidence="3" id="KW-0472">Membrane</keyword>